<dbReference type="GO" id="GO:0005840">
    <property type="term" value="C:ribosome"/>
    <property type="evidence" value="ECO:0007669"/>
    <property type="project" value="UniProtKB-KW"/>
</dbReference>
<reference evidence="11 12" key="1">
    <citation type="submission" date="2022-11" db="EMBL/GenBank/DDBJ databases">
        <title>Host association and intracellularity evolved multiple times independently in the Rickettsiales.</title>
        <authorList>
            <person name="Castelli M."/>
            <person name="Nardi T."/>
            <person name="Gammuto L."/>
            <person name="Bellinzona G."/>
            <person name="Sabaneyeva E."/>
            <person name="Potekhin A."/>
            <person name="Serra V."/>
            <person name="Petroni G."/>
            <person name="Sassera D."/>
        </authorList>
    </citation>
    <scope>NUCLEOTIDE SEQUENCE [LARGE SCALE GENOMIC DNA]</scope>
    <source>
        <strain evidence="11 12">NDG2</strain>
    </source>
</reference>
<keyword evidence="4 7" id="KW-0689">Ribosomal protein</keyword>
<comment type="function">
    <text evidence="7 10">This protein binds specifically to 23S rRNA; its binding is stimulated by other ribosomal proteins, e.g., L4, L17, and L20. It is important during the early stages of 50S assembly. It makes multiple contacts with different domains of the 23S rRNA in the assembled 50S subunit and ribosome.</text>
</comment>
<dbReference type="SUPFAM" id="SSF54843">
    <property type="entry name" value="Ribosomal protein L22"/>
    <property type="match status" value="1"/>
</dbReference>
<accession>A0ABZ0ULE7</accession>
<protein>
    <recommendedName>
        <fullName evidence="6 7">Large ribosomal subunit protein uL22</fullName>
    </recommendedName>
</protein>
<evidence type="ECO:0000256" key="10">
    <source>
        <dbReference type="RuleBase" id="RU004008"/>
    </source>
</evidence>
<evidence type="ECO:0000256" key="2">
    <source>
        <dbReference type="ARBA" id="ARBA00022730"/>
    </source>
</evidence>
<proteinExistence type="inferred from homology"/>
<evidence type="ECO:0000313" key="11">
    <source>
        <dbReference type="EMBL" id="WPX96777.1"/>
    </source>
</evidence>
<dbReference type="InterPro" id="IPR036394">
    <property type="entry name" value="Ribosomal_uL22_sf"/>
</dbReference>
<dbReference type="EMBL" id="CP110820">
    <property type="protein sequence ID" value="WPX96777.1"/>
    <property type="molecule type" value="Genomic_DNA"/>
</dbReference>
<evidence type="ECO:0000256" key="5">
    <source>
        <dbReference type="ARBA" id="ARBA00023274"/>
    </source>
</evidence>
<dbReference type="InterPro" id="IPR047867">
    <property type="entry name" value="Ribosomal_uL22_bac/org-type"/>
</dbReference>
<evidence type="ECO:0000256" key="7">
    <source>
        <dbReference type="HAMAP-Rule" id="MF_01331"/>
    </source>
</evidence>
<evidence type="ECO:0000256" key="8">
    <source>
        <dbReference type="RuleBase" id="RU004005"/>
    </source>
</evidence>
<dbReference type="Proteomes" id="UP001327219">
    <property type="component" value="Chromosome"/>
</dbReference>
<dbReference type="Gene3D" id="3.90.470.10">
    <property type="entry name" value="Ribosomal protein L22/L17"/>
    <property type="match status" value="1"/>
</dbReference>
<comment type="subunit">
    <text evidence="7 9">Part of the 50S ribosomal subunit.</text>
</comment>
<keyword evidence="3 7" id="KW-0694">RNA-binding</keyword>
<organism evidence="11 12">
    <name type="scientific">Candidatus Bandiella euplotis</name>
    <dbReference type="NCBI Taxonomy" id="1664265"/>
    <lineage>
        <taxon>Bacteria</taxon>
        <taxon>Pseudomonadati</taxon>
        <taxon>Pseudomonadota</taxon>
        <taxon>Alphaproteobacteria</taxon>
        <taxon>Rickettsiales</taxon>
        <taxon>Candidatus Midichloriaceae</taxon>
        <taxon>Candidatus Bandiella</taxon>
    </lineage>
</organism>
<evidence type="ECO:0000256" key="1">
    <source>
        <dbReference type="ARBA" id="ARBA00009451"/>
    </source>
</evidence>
<evidence type="ECO:0000256" key="6">
    <source>
        <dbReference type="ARBA" id="ARBA00035207"/>
    </source>
</evidence>
<evidence type="ECO:0000256" key="9">
    <source>
        <dbReference type="RuleBase" id="RU004006"/>
    </source>
</evidence>
<sequence length="112" mass="12802">MQVIAKDRMVKSSVQKLNIIADLIRRERVDAAMLQLEFCKRIASKTIKKVLKSAVANSQNNFGLDIDKLYVKEVRIGKSLTLKRSMVRARGRINRIIKPFSSVTIVLEEMEV</sequence>
<dbReference type="PANTHER" id="PTHR13501">
    <property type="entry name" value="CHLOROPLAST 50S RIBOSOMAL PROTEIN L22-RELATED"/>
    <property type="match status" value="1"/>
</dbReference>
<evidence type="ECO:0000313" key="12">
    <source>
        <dbReference type="Proteomes" id="UP001327219"/>
    </source>
</evidence>
<dbReference type="Pfam" id="PF00237">
    <property type="entry name" value="Ribosomal_L22"/>
    <property type="match status" value="1"/>
</dbReference>
<keyword evidence="12" id="KW-1185">Reference proteome</keyword>
<evidence type="ECO:0000256" key="4">
    <source>
        <dbReference type="ARBA" id="ARBA00022980"/>
    </source>
</evidence>
<comment type="similarity">
    <text evidence="1 7 8">Belongs to the universal ribosomal protein uL22 family.</text>
</comment>
<dbReference type="CDD" id="cd00336">
    <property type="entry name" value="Ribosomal_L22"/>
    <property type="match status" value="1"/>
</dbReference>
<name>A0ABZ0ULE7_9RICK</name>
<dbReference type="InterPro" id="IPR005727">
    <property type="entry name" value="Ribosomal_uL22_bac/chlpt-type"/>
</dbReference>
<gene>
    <name evidence="7" type="primary">rplV</name>
    <name evidence="11" type="ORF">Bandiella_00905</name>
</gene>
<dbReference type="PANTHER" id="PTHR13501:SF8">
    <property type="entry name" value="LARGE RIBOSOMAL SUBUNIT PROTEIN UL22M"/>
    <property type="match status" value="1"/>
</dbReference>
<keyword evidence="2 7" id="KW-0699">rRNA-binding</keyword>
<dbReference type="HAMAP" id="MF_01331_B">
    <property type="entry name" value="Ribosomal_uL22_B"/>
    <property type="match status" value="1"/>
</dbReference>
<dbReference type="InterPro" id="IPR001063">
    <property type="entry name" value="Ribosomal_uL22"/>
</dbReference>
<evidence type="ECO:0000256" key="3">
    <source>
        <dbReference type="ARBA" id="ARBA00022884"/>
    </source>
</evidence>
<comment type="function">
    <text evidence="7">The globular domain of the protein is located near the polypeptide exit tunnel on the outside of the subunit, while an extended beta-hairpin is found that lines the wall of the exit tunnel in the center of the 70S ribosome.</text>
</comment>
<dbReference type="NCBIfam" id="TIGR01044">
    <property type="entry name" value="rplV_bact"/>
    <property type="match status" value="1"/>
</dbReference>
<dbReference type="RefSeq" id="WP_323732493.1">
    <property type="nucleotide sequence ID" value="NZ_CP110820.1"/>
</dbReference>
<keyword evidence="5 7" id="KW-0687">Ribonucleoprotein</keyword>